<dbReference type="AlphaFoldDB" id="E6TR42"/>
<dbReference type="InterPro" id="IPR036286">
    <property type="entry name" value="LexA/Signal_pep-like_sf"/>
</dbReference>
<dbReference type="InterPro" id="IPR000212">
    <property type="entry name" value="DNA_helicase_UvrD/REP"/>
</dbReference>
<evidence type="ECO:0000256" key="2">
    <source>
        <dbReference type="ARBA" id="ARBA00022705"/>
    </source>
</evidence>
<dbReference type="InterPro" id="IPR039418">
    <property type="entry name" value="LexA-like"/>
</dbReference>
<dbReference type="GO" id="GO:0043138">
    <property type="term" value="F:3'-5' DNA helicase activity"/>
    <property type="evidence" value="ECO:0007669"/>
    <property type="project" value="UniProtKB-EC"/>
</dbReference>
<evidence type="ECO:0000256" key="8">
    <source>
        <dbReference type="ARBA" id="ARBA00023125"/>
    </source>
</evidence>
<dbReference type="KEGG" id="bco:Bcell_1150"/>
<dbReference type="GO" id="GO:0006260">
    <property type="term" value="P:DNA replication"/>
    <property type="evidence" value="ECO:0007669"/>
    <property type="project" value="UniProtKB-KW"/>
</dbReference>
<evidence type="ECO:0000256" key="7">
    <source>
        <dbReference type="ARBA" id="ARBA00023015"/>
    </source>
</evidence>
<accession>E6TR42</accession>
<feature type="domain" description="UvrD-like helicase ATP-binding" evidence="15">
    <location>
        <begin position="2"/>
        <end position="309"/>
    </location>
</feature>
<dbReference type="SUPFAM" id="SSF52540">
    <property type="entry name" value="P-loop containing nucleoside triphosphate hydrolases"/>
    <property type="match status" value="1"/>
</dbReference>
<reference evidence="16" key="1">
    <citation type="submission" date="2010-12" db="EMBL/GenBank/DDBJ databases">
        <title>Complete sequence of Bacillus cellulosilyticus DSM 2522.</title>
        <authorList>
            <consortium name="US DOE Joint Genome Institute"/>
            <person name="Lucas S."/>
            <person name="Copeland A."/>
            <person name="Lapidus A."/>
            <person name="Cheng J.-F."/>
            <person name="Bruce D."/>
            <person name="Goodwin L."/>
            <person name="Pitluck S."/>
            <person name="Chertkov O."/>
            <person name="Detter J.C."/>
            <person name="Han C."/>
            <person name="Tapia R."/>
            <person name="Land M."/>
            <person name="Hauser L."/>
            <person name="Jeffries C."/>
            <person name="Kyrpides N."/>
            <person name="Ivanova N."/>
            <person name="Mikhailova N."/>
            <person name="Brumm P."/>
            <person name="Mead D."/>
            <person name="Woyke T."/>
        </authorList>
    </citation>
    <scope>NUCLEOTIDE SEQUENCE [LARGE SCALE GENOMIC DNA]</scope>
    <source>
        <strain evidence="16">DSM 2522</strain>
    </source>
</reference>
<dbReference type="Proteomes" id="UP000001401">
    <property type="component" value="Chromosome"/>
</dbReference>
<dbReference type="HOGENOM" id="CLU_018674_0_0_9"/>
<keyword evidence="3 14" id="KW-0547">Nucleotide-binding</keyword>
<dbReference type="GO" id="GO:0000725">
    <property type="term" value="P:recombinational repair"/>
    <property type="evidence" value="ECO:0007669"/>
    <property type="project" value="TreeGrafter"/>
</dbReference>
<name>E6TR42_EVAC2</name>
<evidence type="ECO:0000256" key="3">
    <source>
        <dbReference type="ARBA" id="ARBA00022741"/>
    </source>
</evidence>
<dbReference type="STRING" id="649639.Bcell_1150"/>
<dbReference type="Gene3D" id="3.40.50.300">
    <property type="entry name" value="P-loop containing nucleotide triphosphate hydrolases"/>
    <property type="match status" value="3"/>
</dbReference>
<comment type="catalytic activity">
    <reaction evidence="13">
        <text>ATP + H2O = ADP + phosphate + H(+)</text>
        <dbReference type="Rhea" id="RHEA:13065"/>
        <dbReference type="ChEBI" id="CHEBI:15377"/>
        <dbReference type="ChEBI" id="CHEBI:15378"/>
        <dbReference type="ChEBI" id="CHEBI:30616"/>
        <dbReference type="ChEBI" id="CHEBI:43474"/>
        <dbReference type="ChEBI" id="CHEBI:456216"/>
        <dbReference type="EC" id="5.6.2.4"/>
    </reaction>
</comment>
<dbReference type="SUPFAM" id="SSF51306">
    <property type="entry name" value="LexA/Signal peptidase"/>
    <property type="match status" value="1"/>
</dbReference>
<dbReference type="GO" id="GO:0045892">
    <property type="term" value="P:negative regulation of DNA-templated transcription"/>
    <property type="evidence" value="ECO:0007669"/>
    <property type="project" value="InterPro"/>
</dbReference>
<keyword evidence="2" id="KW-0235">DNA replication</keyword>
<keyword evidence="8" id="KW-0238">DNA-binding</keyword>
<evidence type="ECO:0000256" key="11">
    <source>
        <dbReference type="ARBA" id="ARBA00034617"/>
    </source>
</evidence>
<keyword evidence="1" id="KW-0678">Repressor</keyword>
<comment type="catalytic activity">
    <reaction evidence="11">
        <text>Couples ATP hydrolysis with the unwinding of duplex DNA by translocating in the 3'-5' direction.</text>
        <dbReference type="EC" id="5.6.2.4"/>
    </reaction>
</comment>
<dbReference type="InterPro" id="IPR015927">
    <property type="entry name" value="Peptidase_S24_S26A/B/C"/>
</dbReference>
<keyword evidence="4 14" id="KW-0378">Hydrolase</keyword>
<dbReference type="Pfam" id="PF00717">
    <property type="entry name" value="Peptidase_S24"/>
    <property type="match status" value="1"/>
</dbReference>
<dbReference type="GO" id="GO:0009432">
    <property type="term" value="P:SOS response"/>
    <property type="evidence" value="ECO:0007669"/>
    <property type="project" value="InterPro"/>
</dbReference>
<dbReference type="InterPro" id="IPR006200">
    <property type="entry name" value="LexA"/>
</dbReference>
<dbReference type="CDD" id="cd18807">
    <property type="entry name" value="SF1_C_UvrD"/>
    <property type="match status" value="1"/>
</dbReference>
<dbReference type="GO" id="GO:0003677">
    <property type="term" value="F:DNA binding"/>
    <property type="evidence" value="ECO:0007669"/>
    <property type="project" value="UniProtKB-KW"/>
</dbReference>
<dbReference type="InterPro" id="IPR029464">
    <property type="entry name" value="HSDR_N"/>
</dbReference>
<keyword evidence="9" id="KW-0804">Transcription</keyword>
<evidence type="ECO:0000313" key="16">
    <source>
        <dbReference type="EMBL" id="ADU29418.1"/>
    </source>
</evidence>
<protein>
    <recommendedName>
        <fullName evidence="12">DNA 3'-5' helicase</fullName>
        <ecNumber evidence="12">5.6.2.4</ecNumber>
    </recommendedName>
</protein>
<feature type="binding site" evidence="14">
    <location>
        <begin position="23"/>
        <end position="30"/>
    </location>
    <ligand>
        <name>ATP</name>
        <dbReference type="ChEBI" id="CHEBI:30616"/>
    </ligand>
</feature>
<evidence type="ECO:0000313" key="17">
    <source>
        <dbReference type="Proteomes" id="UP000001401"/>
    </source>
</evidence>
<dbReference type="InterPro" id="IPR014017">
    <property type="entry name" value="DNA_helicase_UvrD-like_C"/>
</dbReference>
<proteinExistence type="predicted"/>
<evidence type="ECO:0000256" key="9">
    <source>
        <dbReference type="ARBA" id="ARBA00023163"/>
    </source>
</evidence>
<dbReference type="PANTHER" id="PTHR11070">
    <property type="entry name" value="UVRD / RECB / PCRA DNA HELICASE FAMILY MEMBER"/>
    <property type="match status" value="1"/>
</dbReference>
<keyword evidence="17" id="KW-1185">Reference proteome</keyword>
<dbReference type="EC" id="5.6.2.4" evidence="12"/>
<keyword evidence="5 14" id="KW-0347">Helicase</keyword>
<keyword evidence="10" id="KW-0413">Isomerase</keyword>
<keyword evidence="6 14" id="KW-0067">ATP-binding</keyword>
<dbReference type="PROSITE" id="PS51198">
    <property type="entry name" value="UVRD_HELICASE_ATP_BIND"/>
    <property type="match status" value="1"/>
</dbReference>
<evidence type="ECO:0000256" key="10">
    <source>
        <dbReference type="ARBA" id="ARBA00023235"/>
    </source>
</evidence>
<organism evidence="16 17">
    <name type="scientific">Evansella cellulosilytica (strain ATCC 21833 / DSM 2522 / FERM P-1141 / JCM 9156 / N-4)</name>
    <name type="common">Bacillus cellulosilyticus</name>
    <dbReference type="NCBI Taxonomy" id="649639"/>
    <lineage>
        <taxon>Bacteria</taxon>
        <taxon>Bacillati</taxon>
        <taxon>Bacillota</taxon>
        <taxon>Bacilli</taxon>
        <taxon>Bacillales</taxon>
        <taxon>Bacillaceae</taxon>
        <taxon>Evansella</taxon>
    </lineage>
</organism>
<dbReference type="Pfam" id="PF00580">
    <property type="entry name" value="UvrD-helicase"/>
    <property type="match status" value="1"/>
</dbReference>
<evidence type="ECO:0000256" key="13">
    <source>
        <dbReference type="ARBA" id="ARBA00048988"/>
    </source>
</evidence>
<evidence type="ECO:0000256" key="1">
    <source>
        <dbReference type="ARBA" id="ARBA00022491"/>
    </source>
</evidence>
<dbReference type="eggNOG" id="COG1974">
    <property type="taxonomic scope" value="Bacteria"/>
</dbReference>
<dbReference type="NCBIfam" id="TIGR00498">
    <property type="entry name" value="lexA"/>
    <property type="match status" value="1"/>
</dbReference>
<dbReference type="GO" id="GO:0005524">
    <property type="term" value="F:ATP binding"/>
    <property type="evidence" value="ECO:0007669"/>
    <property type="project" value="UniProtKB-UniRule"/>
</dbReference>
<dbReference type="OrthoDB" id="9787585at2"/>
<dbReference type="CDD" id="cd06529">
    <property type="entry name" value="S24_LexA-like"/>
    <property type="match status" value="1"/>
</dbReference>
<dbReference type="InterPro" id="IPR027417">
    <property type="entry name" value="P-loop_NTPase"/>
</dbReference>
<evidence type="ECO:0000256" key="4">
    <source>
        <dbReference type="ARBA" id="ARBA00022801"/>
    </source>
</evidence>
<evidence type="ECO:0000256" key="5">
    <source>
        <dbReference type="ARBA" id="ARBA00022806"/>
    </source>
</evidence>
<dbReference type="Pfam" id="PF13588">
    <property type="entry name" value="HSDR_N_2"/>
    <property type="match status" value="1"/>
</dbReference>
<dbReference type="EMBL" id="CP002394">
    <property type="protein sequence ID" value="ADU29418.1"/>
    <property type="molecule type" value="Genomic_DNA"/>
</dbReference>
<dbReference type="Gene3D" id="2.10.109.10">
    <property type="entry name" value="Umud Fragment, subunit A"/>
    <property type="match status" value="1"/>
</dbReference>
<dbReference type="PANTHER" id="PTHR11070:SF45">
    <property type="entry name" value="DNA 3'-5' HELICASE"/>
    <property type="match status" value="1"/>
</dbReference>
<dbReference type="GO" id="GO:0004252">
    <property type="term" value="F:serine-type endopeptidase activity"/>
    <property type="evidence" value="ECO:0007669"/>
    <property type="project" value="InterPro"/>
</dbReference>
<keyword evidence="7" id="KW-0805">Transcription regulation</keyword>
<evidence type="ECO:0000256" key="6">
    <source>
        <dbReference type="ARBA" id="ARBA00022840"/>
    </source>
</evidence>
<evidence type="ECO:0000256" key="14">
    <source>
        <dbReference type="PROSITE-ProRule" id="PRU00560"/>
    </source>
</evidence>
<sequence>MKLNMEQRRIVELEPSGHMMIKGVAGSGKTTVSVRRISFLHDHYCPEEDDNILLVTYNKTLLSYIKHQYQKLKEAEPELESLFQSTSEIKIVTIDSLMYKYFNQYQQRVKTKYETPTAPVENQLMIKAIHQLKEKYPTNRILSPKNSLFLRDEVTWINACNIPDVETYQNIDRIGRATGGSGTPQKLTKNSELRAAIFELMEIFNALLENNGYITFKKMNLLALQEAQQMNHGKYTHIIIDESQDLTKVQLEFLKCIYSEKRHSSIMFVADNTQSIYSQSWLGKGRPYTTIGYDMSGKSRMLTKNYRTTTEISTAAYGLIEHDVNINNNVDFVKPSLIDRHGHPPMYRFFTSSAMQLDFLISEITTLLNDYRHSDICIVAKEKRLIESVSVGLENAEIFSEILNSTKPDFDSNKVKLVTMHSIKGLEFKVIFLIDLNEGVIPNDSLYDLDDEATLDSEERKLLYVGMTRANDLLYMSSVRKPSKFIKEITNDHLRVKRDCTLRPFHSIGIQDYQLTNQLVDINAKEEVVRQWLLKELVNTYGYPLELIKLEFPVQQFSKRGYVDIGVSIFVNGEMVPYIFAEIKRFGAGIESGFAQLTSYIEADASVRYGVVTDGLEIKCVDRQGEVLNDIPKCRPQFLPETKEKRMYLNLKNGKKYSYATEIGDTENMEISDSASGLFVEYETKTRVPLIGNVAAGVPTTAEEQYESVIVLPNDWIASPNDTFALTVTGDSMIGAGIDKGDQVIVNRQNVASNGDIVIAIIEEEATMKKFMLMGDSVLLISENSSYEPIQMKREDVLINGKVIGVLK</sequence>
<evidence type="ECO:0000259" key="15">
    <source>
        <dbReference type="PROSITE" id="PS51198"/>
    </source>
</evidence>
<dbReference type="InterPro" id="IPR014016">
    <property type="entry name" value="UvrD-like_ATP-bd"/>
</dbReference>
<dbReference type="eggNOG" id="COG0210">
    <property type="taxonomic scope" value="Bacteria"/>
</dbReference>
<dbReference type="RefSeq" id="WP_013487759.1">
    <property type="nucleotide sequence ID" value="NC_014829.1"/>
</dbReference>
<dbReference type="Pfam" id="PF13361">
    <property type="entry name" value="UvrD_C"/>
    <property type="match status" value="1"/>
</dbReference>
<evidence type="ECO:0000256" key="12">
    <source>
        <dbReference type="ARBA" id="ARBA00034808"/>
    </source>
</evidence>
<gene>
    <name evidence="16" type="ordered locus">Bcell_1150</name>
</gene>